<gene>
    <name evidence="1" type="ORF">Lsai_1930</name>
</gene>
<comment type="caution">
    <text evidence="1">The sequence shown here is derived from an EMBL/GenBank/DDBJ whole genome shotgun (WGS) entry which is preliminary data.</text>
</comment>
<reference evidence="1 2" key="1">
    <citation type="submission" date="2015-11" db="EMBL/GenBank/DDBJ databases">
        <title>Genomic analysis of 38 Legionella species identifies large and diverse effector repertoires.</title>
        <authorList>
            <person name="Burstein D."/>
            <person name="Amaro F."/>
            <person name="Zusman T."/>
            <person name="Lifshitz Z."/>
            <person name="Cohen O."/>
            <person name="Gilbert J.A."/>
            <person name="Pupko T."/>
            <person name="Shuman H.A."/>
            <person name="Segal G."/>
        </authorList>
    </citation>
    <scope>NUCLEOTIDE SEQUENCE [LARGE SCALE GENOMIC DNA]</scope>
    <source>
        <strain evidence="1 2">Mt.St.Helens-4</strain>
    </source>
</reference>
<evidence type="ECO:0000313" key="2">
    <source>
        <dbReference type="Proteomes" id="UP000054621"/>
    </source>
</evidence>
<accession>A0A0W0YJ05</accession>
<organism evidence="1 2">
    <name type="scientific">Legionella sainthelensi</name>
    <dbReference type="NCBI Taxonomy" id="28087"/>
    <lineage>
        <taxon>Bacteria</taxon>
        <taxon>Pseudomonadati</taxon>
        <taxon>Pseudomonadota</taxon>
        <taxon>Gammaproteobacteria</taxon>
        <taxon>Legionellales</taxon>
        <taxon>Legionellaceae</taxon>
        <taxon>Legionella</taxon>
    </lineage>
</organism>
<name>A0A0W0YJ05_9GAMM</name>
<dbReference type="Proteomes" id="UP000054621">
    <property type="component" value="Unassembled WGS sequence"/>
</dbReference>
<dbReference type="EMBL" id="LNYV01000029">
    <property type="protein sequence ID" value="KTD56953.1"/>
    <property type="molecule type" value="Genomic_DNA"/>
</dbReference>
<dbReference type="PATRIC" id="fig|28087.4.peg.2071"/>
<proteinExistence type="predicted"/>
<sequence>MNNMNDVTNLLSSLEPEFNDFHNLIKDMALVDSSYKKEFTYMKVLVNKGKSTPNFTRKINLLINELNHFGEVLDKIAEDDEARESYVKMGLLDKSVALQKRILSKFS</sequence>
<protein>
    <submittedName>
        <fullName evidence="1">Uncharacterized protein</fullName>
    </submittedName>
</protein>
<evidence type="ECO:0000313" key="1">
    <source>
        <dbReference type="EMBL" id="KTD56953.1"/>
    </source>
</evidence>
<dbReference type="RefSeq" id="WP_027271894.1">
    <property type="nucleotide sequence ID" value="NZ_CAAAJE010000027.1"/>
</dbReference>
<dbReference type="AlphaFoldDB" id="A0A0W0YJ05"/>